<keyword evidence="2" id="KW-0732">Signal</keyword>
<feature type="signal peptide" evidence="2">
    <location>
        <begin position="1"/>
        <end position="22"/>
    </location>
</feature>
<keyword evidence="4" id="KW-1185">Reference proteome</keyword>
<evidence type="ECO:0000256" key="1">
    <source>
        <dbReference type="SAM" id="Phobius"/>
    </source>
</evidence>
<sequence>MFRVSSSYIFISLSFLCDVATGEYCNYFSSTGTRTMWCSTGCCGSHYDRRCCGYSLPGAIAGGILGIILLAGTIITITICFCPCIWCPLALMKRFSRTAKQEAGGPLITEGQQNYHAVI</sequence>
<evidence type="ECO:0000313" key="3">
    <source>
        <dbReference type="EMBL" id="KAK3612500.1"/>
    </source>
</evidence>
<evidence type="ECO:0000313" key="4">
    <source>
        <dbReference type="Proteomes" id="UP001195483"/>
    </source>
</evidence>
<name>A0AAE0TL95_9BIVA</name>
<protein>
    <submittedName>
        <fullName evidence="3">Uncharacterized protein</fullName>
    </submittedName>
</protein>
<evidence type="ECO:0000256" key="2">
    <source>
        <dbReference type="SAM" id="SignalP"/>
    </source>
</evidence>
<feature type="transmembrane region" description="Helical" evidence="1">
    <location>
        <begin position="64"/>
        <end position="91"/>
    </location>
</feature>
<feature type="chain" id="PRO_5042157952" evidence="2">
    <location>
        <begin position="23"/>
        <end position="119"/>
    </location>
</feature>
<reference evidence="3" key="3">
    <citation type="submission" date="2023-05" db="EMBL/GenBank/DDBJ databases">
        <authorList>
            <person name="Smith C.H."/>
        </authorList>
    </citation>
    <scope>NUCLEOTIDE SEQUENCE</scope>
    <source>
        <strain evidence="3">CHS0354</strain>
        <tissue evidence="3">Mantle</tissue>
    </source>
</reference>
<keyword evidence="1" id="KW-0472">Membrane</keyword>
<reference evidence="3" key="2">
    <citation type="journal article" date="2021" name="Genome Biol. Evol.">
        <title>Developing a high-quality reference genome for a parasitic bivalve with doubly uniparental inheritance (Bivalvia: Unionida).</title>
        <authorList>
            <person name="Smith C.H."/>
        </authorList>
    </citation>
    <scope>NUCLEOTIDE SEQUENCE</scope>
    <source>
        <strain evidence="3">CHS0354</strain>
        <tissue evidence="3">Mantle</tissue>
    </source>
</reference>
<gene>
    <name evidence="3" type="ORF">CHS0354_024470</name>
</gene>
<accession>A0AAE0TL95</accession>
<reference evidence="3" key="1">
    <citation type="journal article" date="2021" name="Genome Biol. Evol.">
        <title>A High-Quality Reference Genome for a Parasitic Bivalve with Doubly Uniparental Inheritance (Bivalvia: Unionida).</title>
        <authorList>
            <person name="Smith C.H."/>
        </authorList>
    </citation>
    <scope>NUCLEOTIDE SEQUENCE</scope>
    <source>
        <strain evidence="3">CHS0354</strain>
    </source>
</reference>
<dbReference type="Proteomes" id="UP001195483">
    <property type="component" value="Unassembled WGS sequence"/>
</dbReference>
<keyword evidence="1" id="KW-0812">Transmembrane</keyword>
<organism evidence="3 4">
    <name type="scientific">Potamilus streckersoni</name>
    <dbReference type="NCBI Taxonomy" id="2493646"/>
    <lineage>
        <taxon>Eukaryota</taxon>
        <taxon>Metazoa</taxon>
        <taxon>Spiralia</taxon>
        <taxon>Lophotrochozoa</taxon>
        <taxon>Mollusca</taxon>
        <taxon>Bivalvia</taxon>
        <taxon>Autobranchia</taxon>
        <taxon>Heteroconchia</taxon>
        <taxon>Palaeoheterodonta</taxon>
        <taxon>Unionida</taxon>
        <taxon>Unionoidea</taxon>
        <taxon>Unionidae</taxon>
        <taxon>Ambleminae</taxon>
        <taxon>Lampsilini</taxon>
        <taxon>Potamilus</taxon>
    </lineage>
</organism>
<keyword evidence="1" id="KW-1133">Transmembrane helix</keyword>
<comment type="caution">
    <text evidence="3">The sequence shown here is derived from an EMBL/GenBank/DDBJ whole genome shotgun (WGS) entry which is preliminary data.</text>
</comment>
<dbReference type="EMBL" id="JAEAOA010001453">
    <property type="protein sequence ID" value="KAK3612500.1"/>
    <property type="molecule type" value="Genomic_DNA"/>
</dbReference>
<proteinExistence type="predicted"/>
<dbReference type="AlphaFoldDB" id="A0AAE0TL95"/>